<dbReference type="AlphaFoldDB" id="A0A9D3YB19"/>
<accession>A0A9D3YB19</accession>
<dbReference type="Proteomes" id="UP000828390">
    <property type="component" value="Unassembled WGS sequence"/>
</dbReference>
<dbReference type="EMBL" id="JAIWYP010000016">
    <property type="protein sequence ID" value="KAH3695531.1"/>
    <property type="molecule type" value="Genomic_DNA"/>
</dbReference>
<organism evidence="1 2">
    <name type="scientific">Dreissena polymorpha</name>
    <name type="common">Zebra mussel</name>
    <name type="synonym">Mytilus polymorpha</name>
    <dbReference type="NCBI Taxonomy" id="45954"/>
    <lineage>
        <taxon>Eukaryota</taxon>
        <taxon>Metazoa</taxon>
        <taxon>Spiralia</taxon>
        <taxon>Lophotrochozoa</taxon>
        <taxon>Mollusca</taxon>
        <taxon>Bivalvia</taxon>
        <taxon>Autobranchia</taxon>
        <taxon>Heteroconchia</taxon>
        <taxon>Euheterodonta</taxon>
        <taxon>Imparidentia</taxon>
        <taxon>Neoheterodontei</taxon>
        <taxon>Myida</taxon>
        <taxon>Dreissenoidea</taxon>
        <taxon>Dreissenidae</taxon>
        <taxon>Dreissena</taxon>
    </lineage>
</organism>
<comment type="caution">
    <text evidence="1">The sequence shown here is derived from an EMBL/GenBank/DDBJ whole genome shotgun (WGS) entry which is preliminary data.</text>
</comment>
<proteinExistence type="predicted"/>
<evidence type="ECO:0000313" key="2">
    <source>
        <dbReference type="Proteomes" id="UP000828390"/>
    </source>
</evidence>
<gene>
    <name evidence="1" type="ORF">DPMN_082992</name>
</gene>
<reference evidence="1" key="1">
    <citation type="journal article" date="2019" name="bioRxiv">
        <title>The Genome of the Zebra Mussel, Dreissena polymorpha: A Resource for Invasive Species Research.</title>
        <authorList>
            <person name="McCartney M.A."/>
            <person name="Auch B."/>
            <person name="Kono T."/>
            <person name="Mallez S."/>
            <person name="Zhang Y."/>
            <person name="Obille A."/>
            <person name="Becker A."/>
            <person name="Abrahante J.E."/>
            <person name="Garbe J."/>
            <person name="Badalamenti J.P."/>
            <person name="Herman A."/>
            <person name="Mangelson H."/>
            <person name="Liachko I."/>
            <person name="Sullivan S."/>
            <person name="Sone E.D."/>
            <person name="Koren S."/>
            <person name="Silverstein K.A.T."/>
            <person name="Beckman K.B."/>
            <person name="Gohl D.M."/>
        </authorList>
    </citation>
    <scope>NUCLEOTIDE SEQUENCE</scope>
    <source>
        <strain evidence="1">Duluth1</strain>
        <tissue evidence="1">Whole animal</tissue>
    </source>
</reference>
<name>A0A9D3YB19_DREPO</name>
<protein>
    <submittedName>
        <fullName evidence="1">Uncharacterized protein</fullName>
    </submittedName>
</protein>
<sequence length="150" mass="16470">MVIARRWIVLSRGTGAAKVACYTGRGGPCAELLAWISRGGLMQIMEEPRTAVLSTLNVLGKPFWGSGRRLEASREAIETGAAREEREEDLSSLSALSFRNNHALLRATIYELHLICLTVHIKVALANVHRSFWIKIISSANTLAAEVNLT</sequence>
<evidence type="ECO:0000313" key="1">
    <source>
        <dbReference type="EMBL" id="KAH3695531.1"/>
    </source>
</evidence>
<keyword evidence="2" id="KW-1185">Reference proteome</keyword>
<reference evidence="1" key="2">
    <citation type="submission" date="2020-11" db="EMBL/GenBank/DDBJ databases">
        <authorList>
            <person name="McCartney M.A."/>
            <person name="Auch B."/>
            <person name="Kono T."/>
            <person name="Mallez S."/>
            <person name="Becker A."/>
            <person name="Gohl D.M."/>
            <person name="Silverstein K.A.T."/>
            <person name="Koren S."/>
            <person name="Bechman K.B."/>
            <person name="Herman A."/>
            <person name="Abrahante J.E."/>
            <person name="Garbe J."/>
        </authorList>
    </citation>
    <scope>NUCLEOTIDE SEQUENCE</scope>
    <source>
        <strain evidence="1">Duluth1</strain>
        <tissue evidence="1">Whole animal</tissue>
    </source>
</reference>